<dbReference type="RefSeq" id="XP_024707558.1">
    <property type="nucleotide sequence ID" value="XM_024852916.1"/>
</dbReference>
<dbReference type="GeneID" id="36560614"/>
<dbReference type="VEuPathDB" id="FungiDB:P170DRAFT_472163"/>
<dbReference type="AlphaFoldDB" id="A0A2I2GHB0"/>
<gene>
    <name evidence="1" type="ORF">P170DRAFT_472163</name>
</gene>
<proteinExistence type="predicted"/>
<evidence type="ECO:0000313" key="1">
    <source>
        <dbReference type="EMBL" id="PLB52256.1"/>
    </source>
</evidence>
<protein>
    <submittedName>
        <fullName evidence="1">Uncharacterized protein</fullName>
    </submittedName>
</protein>
<accession>A0A2I2GHB0</accession>
<dbReference type="Proteomes" id="UP000234275">
    <property type="component" value="Unassembled WGS sequence"/>
</dbReference>
<organism evidence="1 2">
    <name type="scientific">Aspergillus steynii IBT 23096</name>
    <dbReference type="NCBI Taxonomy" id="1392250"/>
    <lineage>
        <taxon>Eukaryota</taxon>
        <taxon>Fungi</taxon>
        <taxon>Dikarya</taxon>
        <taxon>Ascomycota</taxon>
        <taxon>Pezizomycotina</taxon>
        <taxon>Eurotiomycetes</taxon>
        <taxon>Eurotiomycetidae</taxon>
        <taxon>Eurotiales</taxon>
        <taxon>Aspergillaceae</taxon>
        <taxon>Aspergillus</taxon>
        <taxon>Aspergillus subgen. Circumdati</taxon>
    </lineage>
</organism>
<name>A0A2I2GHB0_9EURO</name>
<comment type="caution">
    <text evidence="1">The sequence shown here is derived from an EMBL/GenBank/DDBJ whole genome shotgun (WGS) entry which is preliminary data.</text>
</comment>
<keyword evidence="2" id="KW-1185">Reference proteome</keyword>
<evidence type="ECO:0000313" key="2">
    <source>
        <dbReference type="Proteomes" id="UP000234275"/>
    </source>
</evidence>
<dbReference type="EMBL" id="MSFO01000002">
    <property type="protein sequence ID" value="PLB52256.1"/>
    <property type="molecule type" value="Genomic_DNA"/>
</dbReference>
<dbReference type="OrthoDB" id="4483953at2759"/>
<reference evidence="1 2" key="1">
    <citation type="submission" date="2016-12" db="EMBL/GenBank/DDBJ databases">
        <title>The genomes of Aspergillus section Nigri reveals drivers in fungal speciation.</title>
        <authorList>
            <consortium name="DOE Joint Genome Institute"/>
            <person name="Vesth T.C."/>
            <person name="Nybo J."/>
            <person name="Theobald S."/>
            <person name="Brandl J."/>
            <person name="Frisvad J.C."/>
            <person name="Nielsen K.F."/>
            <person name="Lyhne E.K."/>
            <person name="Kogle M.E."/>
            <person name="Kuo A."/>
            <person name="Riley R."/>
            <person name="Clum A."/>
            <person name="Nolan M."/>
            <person name="Lipzen A."/>
            <person name="Salamov A."/>
            <person name="Henrissat B."/>
            <person name="Wiebenga A."/>
            <person name="De Vries R.P."/>
            <person name="Grigoriev I.V."/>
            <person name="Mortensen U.H."/>
            <person name="Andersen M.R."/>
            <person name="Baker S.E."/>
        </authorList>
    </citation>
    <scope>NUCLEOTIDE SEQUENCE [LARGE SCALE GENOMIC DNA]</scope>
    <source>
        <strain evidence="1 2">IBT 23096</strain>
    </source>
</reference>
<sequence length="181" mass="21675">MRAPDSWYERRHRLETQYGMEFVPFYSHTDPYFVVLRFDVVLPMNVPNIREVTCQLTYQIKQRLETKSFKQLAVRLPPTKARIKVIYDLRRLGDEQDPSKTTAAMIYRAVQKELGQYDHDYREFSNIANMYRVADEDVPYFRVQLEYWDRIYARRRALNINIDVTATNVRDECDGDVGEFL</sequence>